<dbReference type="Proteomes" id="UP000606786">
    <property type="component" value="Unassembled WGS sequence"/>
</dbReference>
<proteinExistence type="predicted"/>
<reference evidence="2" key="1">
    <citation type="submission" date="2020-11" db="EMBL/GenBank/DDBJ databases">
        <authorList>
            <person name="Whitehead M."/>
        </authorList>
    </citation>
    <scope>NUCLEOTIDE SEQUENCE</scope>
    <source>
        <strain evidence="2">EGII</strain>
    </source>
</reference>
<evidence type="ECO:0000256" key="1">
    <source>
        <dbReference type="SAM" id="MobiDB-lite"/>
    </source>
</evidence>
<sequence>MASDMDKFLEMSLDEYIASKKKFYEVMENEVEALGETSLMNTNDKLNKSFGIWRGPSAETNYIDLDYMKDEFDEMFNDPELKVSHEDKQMKQNRSKDLRERLNRNLNASKNNNTNCSSTNNNQNSVSLMSLNTEGGSSGNGQFRRRWNNNNNRNFRRRNTDGCGGNRGSGQQNNGGQKMNWNYNRNNGGSLMGS</sequence>
<organism evidence="2 3">
    <name type="scientific">Ceratitis capitata</name>
    <name type="common">Mediterranean fruit fly</name>
    <name type="synonym">Tephritis capitata</name>
    <dbReference type="NCBI Taxonomy" id="7213"/>
    <lineage>
        <taxon>Eukaryota</taxon>
        <taxon>Metazoa</taxon>
        <taxon>Ecdysozoa</taxon>
        <taxon>Arthropoda</taxon>
        <taxon>Hexapoda</taxon>
        <taxon>Insecta</taxon>
        <taxon>Pterygota</taxon>
        <taxon>Neoptera</taxon>
        <taxon>Endopterygota</taxon>
        <taxon>Diptera</taxon>
        <taxon>Brachycera</taxon>
        <taxon>Muscomorpha</taxon>
        <taxon>Tephritoidea</taxon>
        <taxon>Tephritidae</taxon>
        <taxon>Ceratitis</taxon>
        <taxon>Ceratitis</taxon>
    </lineage>
</organism>
<dbReference type="OrthoDB" id="8060715at2759"/>
<keyword evidence="3" id="KW-1185">Reference proteome</keyword>
<dbReference type="AlphaFoldDB" id="A0A811VHS1"/>
<dbReference type="EMBL" id="CAJHJT010000056">
    <property type="protein sequence ID" value="CAD7013693.1"/>
    <property type="molecule type" value="Genomic_DNA"/>
</dbReference>
<gene>
    <name evidence="2" type="ORF">CCAP1982_LOCUS21734</name>
</gene>
<evidence type="ECO:0000313" key="3">
    <source>
        <dbReference type="Proteomes" id="UP000606786"/>
    </source>
</evidence>
<feature type="region of interest" description="Disordered" evidence="1">
    <location>
        <begin position="134"/>
        <end position="194"/>
    </location>
</feature>
<evidence type="ECO:0000313" key="2">
    <source>
        <dbReference type="EMBL" id="CAD7013693.1"/>
    </source>
</evidence>
<protein>
    <submittedName>
        <fullName evidence="2">(Mediterranean fruit fly) hypothetical protein</fullName>
    </submittedName>
</protein>
<accession>A0A811VHS1</accession>
<feature type="compositionally biased region" description="Polar residues" evidence="1">
    <location>
        <begin position="179"/>
        <end position="194"/>
    </location>
</feature>
<comment type="caution">
    <text evidence="2">The sequence shown here is derived from an EMBL/GenBank/DDBJ whole genome shotgun (WGS) entry which is preliminary data.</text>
</comment>
<name>A0A811VHS1_CERCA</name>